<evidence type="ECO:0000259" key="6">
    <source>
        <dbReference type="PROSITE" id="PS50850"/>
    </source>
</evidence>
<dbReference type="OrthoDB" id="3936150at2759"/>
<dbReference type="InterPro" id="IPR020846">
    <property type="entry name" value="MFS_dom"/>
</dbReference>
<feature type="transmembrane region" description="Helical" evidence="5">
    <location>
        <begin position="48"/>
        <end position="70"/>
    </location>
</feature>
<feature type="transmembrane region" description="Helical" evidence="5">
    <location>
        <begin position="282"/>
        <end position="301"/>
    </location>
</feature>
<accession>A0A3Q2XPZ7</accession>
<dbReference type="KEGG" id="hcq:109515622"/>
<dbReference type="PANTHER" id="PTHR24064">
    <property type="entry name" value="SOLUTE CARRIER FAMILY 22 MEMBER"/>
    <property type="match status" value="1"/>
</dbReference>
<evidence type="ECO:0000313" key="8">
    <source>
        <dbReference type="Proteomes" id="UP000264820"/>
    </source>
</evidence>
<evidence type="ECO:0000256" key="5">
    <source>
        <dbReference type="SAM" id="Phobius"/>
    </source>
</evidence>
<name>A0A3Q2XPZ7_HIPCM</name>
<dbReference type="GO" id="GO:0022857">
    <property type="term" value="F:transmembrane transporter activity"/>
    <property type="evidence" value="ECO:0007669"/>
    <property type="project" value="InterPro"/>
</dbReference>
<feature type="transmembrane region" description="Helical" evidence="5">
    <location>
        <begin position="394"/>
        <end position="416"/>
    </location>
</feature>
<protein>
    <submittedName>
        <fullName evidence="7">Solute carrier family 22 member 21</fullName>
    </submittedName>
</protein>
<feature type="transmembrane region" description="Helical" evidence="5">
    <location>
        <begin position="252"/>
        <end position="270"/>
    </location>
</feature>
<reference evidence="7" key="2">
    <citation type="submission" date="2025-09" db="UniProtKB">
        <authorList>
            <consortium name="Ensembl"/>
        </authorList>
    </citation>
    <scope>IDENTIFICATION</scope>
</reference>
<dbReference type="GeneTree" id="ENSGT00940000163251"/>
<dbReference type="Proteomes" id="UP000264820">
    <property type="component" value="Unplaced"/>
</dbReference>
<feature type="transmembrane region" description="Helical" evidence="5">
    <location>
        <begin position="195"/>
        <end position="211"/>
    </location>
</feature>
<dbReference type="PROSITE" id="PS00216">
    <property type="entry name" value="SUGAR_TRANSPORT_1"/>
    <property type="match status" value="1"/>
</dbReference>
<evidence type="ECO:0000256" key="2">
    <source>
        <dbReference type="ARBA" id="ARBA00022692"/>
    </source>
</evidence>
<dbReference type="Pfam" id="PF00083">
    <property type="entry name" value="Sugar_tr"/>
    <property type="match status" value="1"/>
</dbReference>
<feature type="transmembrane region" description="Helical" evidence="5">
    <location>
        <begin position="217"/>
        <end position="240"/>
    </location>
</feature>
<dbReference type="Gene3D" id="1.20.1250.20">
    <property type="entry name" value="MFS general substrate transporter like domains"/>
    <property type="match status" value="1"/>
</dbReference>
<dbReference type="Ensembl" id="ENSHCOT00000003101.1">
    <property type="protein sequence ID" value="ENSHCOP00000006785.1"/>
    <property type="gene ID" value="ENSHCOG00000008624.1"/>
</dbReference>
<feature type="domain" description="Major facilitator superfamily (MFS) profile" evidence="6">
    <location>
        <begin position="114"/>
        <end position="536"/>
    </location>
</feature>
<evidence type="ECO:0000256" key="1">
    <source>
        <dbReference type="ARBA" id="ARBA00004141"/>
    </source>
</evidence>
<proteinExistence type="predicted"/>
<dbReference type="RefSeq" id="XP_019725088.1">
    <property type="nucleotide sequence ID" value="XM_019869529.1"/>
</dbReference>
<dbReference type="InterPro" id="IPR005829">
    <property type="entry name" value="Sugar_transporter_CS"/>
</dbReference>
<evidence type="ECO:0000313" key="7">
    <source>
        <dbReference type="Ensembl" id="ENSHCOP00000006785.1"/>
    </source>
</evidence>
<dbReference type="GeneID" id="109515622"/>
<evidence type="ECO:0000256" key="3">
    <source>
        <dbReference type="ARBA" id="ARBA00022989"/>
    </source>
</evidence>
<feature type="transmembrane region" description="Helical" evidence="5">
    <location>
        <begin position="483"/>
        <end position="505"/>
    </location>
</feature>
<dbReference type="STRING" id="109280.ENSHCOP00000006785"/>
<dbReference type="OMA" id="IWVACAC"/>
<comment type="subcellular location">
    <subcellularLocation>
        <location evidence="1">Membrane</location>
        <topology evidence="1">Multi-pass membrane protein</topology>
    </subcellularLocation>
</comment>
<feature type="transmembrane region" description="Helical" evidence="5">
    <location>
        <begin position="511"/>
        <end position="531"/>
    </location>
</feature>
<dbReference type="InterPro" id="IPR036259">
    <property type="entry name" value="MFS_trans_sf"/>
</dbReference>
<keyword evidence="8" id="KW-1185">Reference proteome</keyword>
<dbReference type="InterPro" id="IPR005828">
    <property type="entry name" value="MFS_sugar_transport-like"/>
</dbReference>
<feature type="transmembrane region" description="Helical" evidence="5">
    <location>
        <begin position="364"/>
        <end position="382"/>
    </location>
</feature>
<dbReference type="SUPFAM" id="SSF103473">
    <property type="entry name" value="MFS general substrate transporter"/>
    <property type="match status" value="1"/>
</dbReference>
<dbReference type="GO" id="GO:0016020">
    <property type="term" value="C:membrane"/>
    <property type="evidence" value="ECO:0007669"/>
    <property type="project" value="UniProtKB-SubCell"/>
</dbReference>
<reference evidence="7" key="1">
    <citation type="submission" date="2025-08" db="UniProtKB">
        <authorList>
            <consortium name="Ensembl"/>
        </authorList>
    </citation>
    <scope>IDENTIFICATION</scope>
</reference>
<keyword evidence="3 5" id="KW-1133">Transmembrane helix</keyword>
<sequence length="575" mass="65312">MVSLEWTSPNKKSTPVHYQPPAYRMDNVNDYEADTEFLKVWGPFQRRLSLLLCITMIPNGFASLTGVFVADTPAHRCLVPTHRLNLTEEWRNASIPLEEDGRLAECSRYRLDALLTYSEAGLLPSDVNLTAVPREGCLDGWEYDRSVYTSTIVSEWDLVCGQQWKKPLTLSLYFCGFLVGSFLSGQLSDRFGRKVVLFATIACQKLCVFLQVFSHSWMAFCVLQFLAGMSTISNYLAAFVLGAELLSAQVRLFFTTAGSCLFFALGYMLLPLHAYFLRDWRMLLLGINTPGFLLLTFWWFIPESPRWLISQGRVAEAEDIVRRAAKTNKVEAPTKIFTPLQKDGLEKMKVYNICDLLRIRNMRWLSAVLWHVWSTIAMSYLALSLNTSNLHGDAYLNCFLSAAVEIPAYITTWLIFRSCPRRLTMSGWLFSSGFFLLVIQLIPADLHWLAVSVEMMGKFCLTAAFSHVYAYSVELYPTVLRNTAMGACSMGSRIGSILAPYIIYLRSYSPSLPYILMGIQITMASLLSLLLPESYRMPLLETPADMQPFRGCCRKNVYQHARTKEETQSKCMDVQ</sequence>
<evidence type="ECO:0000256" key="4">
    <source>
        <dbReference type="ARBA" id="ARBA00023136"/>
    </source>
</evidence>
<organism evidence="7 8">
    <name type="scientific">Hippocampus comes</name>
    <name type="common">Tiger tail seahorse</name>
    <dbReference type="NCBI Taxonomy" id="109280"/>
    <lineage>
        <taxon>Eukaryota</taxon>
        <taxon>Metazoa</taxon>
        <taxon>Chordata</taxon>
        <taxon>Craniata</taxon>
        <taxon>Vertebrata</taxon>
        <taxon>Euteleostomi</taxon>
        <taxon>Actinopterygii</taxon>
        <taxon>Neopterygii</taxon>
        <taxon>Teleostei</taxon>
        <taxon>Neoteleostei</taxon>
        <taxon>Acanthomorphata</taxon>
        <taxon>Syngnathiaria</taxon>
        <taxon>Syngnathiformes</taxon>
        <taxon>Syngnathoidei</taxon>
        <taxon>Syngnathidae</taxon>
        <taxon>Hippocampus</taxon>
    </lineage>
</organism>
<feature type="transmembrane region" description="Helical" evidence="5">
    <location>
        <begin position="170"/>
        <end position="188"/>
    </location>
</feature>
<dbReference type="AlphaFoldDB" id="A0A3Q2XPZ7"/>
<keyword evidence="2 5" id="KW-0812">Transmembrane</keyword>
<dbReference type="PROSITE" id="PS50850">
    <property type="entry name" value="MFS"/>
    <property type="match status" value="1"/>
</dbReference>
<feature type="transmembrane region" description="Helical" evidence="5">
    <location>
        <begin position="423"/>
        <end position="442"/>
    </location>
</feature>
<keyword evidence="4 5" id="KW-0472">Membrane</keyword>